<comment type="caution">
    <text evidence="1">The sequence shown here is derived from an EMBL/GenBank/DDBJ whole genome shotgun (WGS) entry which is preliminary data.</text>
</comment>
<proteinExistence type="predicted"/>
<evidence type="ECO:0000313" key="2">
    <source>
        <dbReference type="Proteomes" id="UP000886998"/>
    </source>
</evidence>
<dbReference type="AlphaFoldDB" id="A0A8X6XP10"/>
<organism evidence="1 2">
    <name type="scientific">Trichonephila inaurata madagascariensis</name>
    <dbReference type="NCBI Taxonomy" id="2747483"/>
    <lineage>
        <taxon>Eukaryota</taxon>
        <taxon>Metazoa</taxon>
        <taxon>Ecdysozoa</taxon>
        <taxon>Arthropoda</taxon>
        <taxon>Chelicerata</taxon>
        <taxon>Arachnida</taxon>
        <taxon>Araneae</taxon>
        <taxon>Araneomorphae</taxon>
        <taxon>Entelegynae</taxon>
        <taxon>Araneoidea</taxon>
        <taxon>Nephilidae</taxon>
        <taxon>Trichonephila</taxon>
        <taxon>Trichonephila inaurata</taxon>
    </lineage>
</organism>
<dbReference type="EMBL" id="BMAV01011569">
    <property type="protein sequence ID" value="GFY57532.1"/>
    <property type="molecule type" value="Genomic_DNA"/>
</dbReference>
<sequence length="367" mass="41891">MNRDEVFCNLVDKIMIPYFYAGCFPVNFDSCSIEPFAAQNILTDEYNSLIIKAMCVQSRIINGKWQDFFEECSEYLRTTPPMYIISVVSMCLVVVDFTADIYERFLSVCSLIIQAGKFICKDNGSVYYKLNPYILKAFYAEVLKDAFYKRGGWKCLEGYLRKQDYINLKNRIDDAESDSEKWRLTAELSNYIKEKIKTLEYDPSEMTRKKLEDSPTTVAKDITPHVLSSIEYPLLEELINSTLSEGKQIIYSFDEPTASNSKSTLLPISNNATSVSSGEIKMLGLHEVPEATRAESISESEENGHETVLFSIEKLVHKNVSSTEVPNLSASNTDTLHDVMKTLDQFKHKIEYLILAFDSLDSHIKEK</sequence>
<accession>A0A8X6XP10</accession>
<dbReference type="OrthoDB" id="10355533at2759"/>
<keyword evidence="2" id="KW-1185">Reference proteome</keyword>
<dbReference type="Proteomes" id="UP000886998">
    <property type="component" value="Unassembled WGS sequence"/>
</dbReference>
<evidence type="ECO:0000313" key="1">
    <source>
        <dbReference type="EMBL" id="GFY57532.1"/>
    </source>
</evidence>
<protein>
    <submittedName>
        <fullName evidence="1">Uncharacterized protein</fullName>
    </submittedName>
</protein>
<gene>
    <name evidence="1" type="ORF">TNIN_314821</name>
</gene>
<name>A0A8X6XP10_9ARAC</name>
<reference evidence="1" key="1">
    <citation type="submission" date="2020-08" db="EMBL/GenBank/DDBJ databases">
        <title>Multicomponent nature underlies the extraordinary mechanical properties of spider dragline silk.</title>
        <authorList>
            <person name="Kono N."/>
            <person name="Nakamura H."/>
            <person name="Mori M."/>
            <person name="Yoshida Y."/>
            <person name="Ohtoshi R."/>
            <person name="Malay A.D."/>
            <person name="Moran D.A.P."/>
            <person name="Tomita M."/>
            <person name="Numata K."/>
            <person name="Arakawa K."/>
        </authorList>
    </citation>
    <scope>NUCLEOTIDE SEQUENCE</scope>
</reference>